<dbReference type="Pfam" id="PF00400">
    <property type="entry name" value="WD40"/>
    <property type="match status" value="2"/>
</dbReference>
<feature type="compositionally biased region" description="Acidic residues" evidence="4">
    <location>
        <begin position="624"/>
        <end position="647"/>
    </location>
</feature>
<accession>A0A250WTD8</accession>
<dbReference type="PROSITE" id="PS50082">
    <property type="entry name" value="WD_REPEATS_2"/>
    <property type="match status" value="1"/>
</dbReference>
<proteinExistence type="predicted"/>
<dbReference type="STRING" id="1157962.A0A250WTD8"/>
<keyword evidence="1 3" id="KW-0853">WD repeat</keyword>
<dbReference type="InterPro" id="IPR015943">
    <property type="entry name" value="WD40/YVTN_repeat-like_dom_sf"/>
</dbReference>
<feature type="repeat" description="WD" evidence="3">
    <location>
        <begin position="41"/>
        <end position="82"/>
    </location>
</feature>
<dbReference type="AlphaFoldDB" id="A0A250WTD8"/>
<dbReference type="GO" id="GO:0080008">
    <property type="term" value="C:Cul4-RING E3 ubiquitin ligase complex"/>
    <property type="evidence" value="ECO:0007669"/>
    <property type="project" value="TreeGrafter"/>
</dbReference>
<evidence type="ECO:0000256" key="4">
    <source>
        <dbReference type="SAM" id="MobiDB-lite"/>
    </source>
</evidence>
<dbReference type="EMBL" id="BEGY01000006">
    <property type="protein sequence ID" value="GAX74097.1"/>
    <property type="molecule type" value="Genomic_DNA"/>
</dbReference>
<feature type="region of interest" description="Disordered" evidence="4">
    <location>
        <begin position="236"/>
        <end position="257"/>
    </location>
</feature>
<gene>
    <name evidence="5" type="ORF">CEUSTIGMA_g1546.t1</name>
</gene>
<protein>
    <submittedName>
        <fullName evidence="5">Uncharacterized protein</fullName>
    </submittedName>
</protein>
<keyword evidence="2" id="KW-0677">Repeat</keyword>
<evidence type="ECO:0000256" key="2">
    <source>
        <dbReference type="ARBA" id="ARBA00022737"/>
    </source>
</evidence>
<name>A0A250WTD8_9CHLO</name>
<comment type="caution">
    <text evidence="5">The sequence shown here is derived from an EMBL/GenBank/DDBJ whole genome shotgun (WGS) entry which is preliminary data.</text>
</comment>
<feature type="compositionally biased region" description="Acidic residues" evidence="4">
    <location>
        <begin position="593"/>
        <end position="611"/>
    </location>
</feature>
<dbReference type="SUPFAM" id="SSF50978">
    <property type="entry name" value="WD40 repeat-like"/>
    <property type="match status" value="1"/>
</dbReference>
<evidence type="ECO:0000256" key="1">
    <source>
        <dbReference type="ARBA" id="ARBA00022574"/>
    </source>
</evidence>
<feature type="region of interest" description="Disordered" evidence="4">
    <location>
        <begin position="531"/>
        <end position="647"/>
    </location>
</feature>
<dbReference type="GO" id="GO:0005737">
    <property type="term" value="C:cytoplasm"/>
    <property type="evidence" value="ECO:0007669"/>
    <property type="project" value="TreeGrafter"/>
</dbReference>
<dbReference type="Gene3D" id="2.130.10.10">
    <property type="entry name" value="YVTN repeat-like/Quinoprotein amine dehydrogenase"/>
    <property type="match status" value="2"/>
</dbReference>
<dbReference type="OrthoDB" id="4869960at2759"/>
<feature type="compositionally biased region" description="Basic and acidic residues" evidence="4">
    <location>
        <begin position="321"/>
        <end position="330"/>
    </location>
</feature>
<feature type="region of interest" description="Disordered" evidence="4">
    <location>
        <begin position="308"/>
        <end position="330"/>
    </location>
</feature>
<dbReference type="PANTHER" id="PTHR15574:SF21">
    <property type="entry name" value="DDB1- AND CUL4-ASSOCIATED FACTOR 8"/>
    <property type="match status" value="1"/>
</dbReference>
<dbReference type="InterPro" id="IPR045151">
    <property type="entry name" value="DCAF8"/>
</dbReference>
<keyword evidence="6" id="KW-1185">Reference proteome</keyword>
<dbReference type="InterPro" id="IPR036322">
    <property type="entry name" value="WD40_repeat_dom_sf"/>
</dbReference>
<dbReference type="PROSITE" id="PS50294">
    <property type="entry name" value="WD_REPEATS_REGION"/>
    <property type="match status" value="1"/>
</dbReference>
<evidence type="ECO:0000313" key="5">
    <source>
        <dbReference type="EMBL" id="GAX74097.1"/>
    </source>
</evidence>
<dbReference type="InterPro" id="IPR001680">
    <property type="entry name" value="WD40_rpt"/>
</dbReference>
<reference evidence="5 6" key="1">
    <citation type="submission" date="2017-08" db="EMBL/GenBank/DDBJ databases">
        <title>Acidophilic green algal genome provides insights into adaptation to an acidic environment.</title>
        <authorList>
            <person name="Hirooka S."/>
            <person name="Hirose Y."/>
            <person name="Kanesaki Y."/>
            <person name="Higuchi S."/>
            <person name="Fujiwara T."/>
            <person name="Onuma R."/>
            <person name="Era A."/>
            <person name="Ohbayashi R."/>
            <person name="Uzuka A."/>
            <person name="Nozaki H."/>
            <person name="Yoshikawa H."/>
            <person name="Miyagishima S.Y."/>
        </authorList>
    </citation>
    <scope>NUCLEOTIDE SEQUENCE [LARGE SCALE GENOMIC DNA]</scope>
    <source>
        <strain evidence="5 6">NIES-2499</strain>
    </source>
</reference>
<evidence type="ECO:0000256" key="3">
    <source>
        <dbReference type="PROSITE-ProRule" id="PRU00221"/>
    </source>
</evidence>
<evidence type="ECO:0000313" key="6">
    <source>
        <dbReference type="Proteomes" id="UP000232323"/>
    </source>
</evidence>
<organism evidence="5 6">
    <name type="scientific">Chlamydomonas eustigma</name>
    <dbReference type="NCBI Taxonomy" id="1157962"/>
    <lineage>
        <taxon>Eukaryota</taxon>
        <taxon>Viridiplantae</taxon>
        <taxon>Chlorophyta</taxon>
        <taxon>core chlorophytes</taxon>
        <taxon>Chlorophyceae</taxon>
        <taxon>CS clade</taxon>
        <taxon>Chlamydomonadales</taxon>
        <taxon>Chlamydomonadaceae</taxon>
        <taxon>Chlamydomonas</taxon>
    </lineage>
</organism>
<dbReference type="SMART" id="SM00320">
    <property type="entry name" value="WD40"/>
    <property type="match status" value="6"/>
</dbReference>
<dbReference type="Proteomes" id="UP000232323">
    <property type="component" value="Unassembled WGS sequence"/>
</dbReference>
<dbReference type="PANTHER" id="PTHR15574">
    <property type="entry name" value="WD REPEAT DOMAIN-CONTAINING FAMILY"/>
    <property type="match status" value="1"/>
</dbReference>
<feature type="compositionally biased region" description="Polar residues" evidence="4">
    <location>
        <begin position="236"/>
        <end position="246"/>
    </location>
</feature>
<sequence>MSTFKHLQARELTYISSTNPIRASISSSLNDLQRLIIEKLLEGHMGCVNTVHFDPTGELLLSGSDDLQIIIWDWSAGSKRFEFEPGHRNNIFQVRILPHTSCKTIVSCAADGQVRVSHMGEGGSVTKRKLSQHAGRAHKLALLPDQPLSFFSCGEDGDVRFFDLREDHQNPQSGFKMPVLSGLPGDRGWRGAVDLNAVHVNPARPWLFAVGGDDQYARVYDIRVVRKNLFESSSVTSDTSQETGSITIRDHSRSSSSKVQCEPVARLCPDHMKGSTHGNRQITCVMYSRYGELLVSYHNEDMYLFEPWNGQQQEPGGMKRGRLDDDGEERHAGMMKGEDALGSTEGLASYMPDDLNAHPVSDKDKAGDCSWASLRQAGDASTSSYSGDTSQGGLGQVLMQYSGHRNIQTVKGCNFYGSCDNYVVSGSDCGHVFVWNKADGGLKQMMHGDLHVVNCLEPHPWQPLVLATSGIANSIKIWSPCGEVQRPDTEKIKEVTEKNRQHLKNRERHARRMLTITPAMMLQLLAARSGALRRQRDESPEEVSNSGAALAENRTGDENPATSRRRRDRSDEPEAEASQLELLRQLWSRPDETQEDEDEDEEGEEEDEEEIPSWAVRDVSTSESADEESDGTEEEESEQFLSVLEDD</sequence>